<dbReference type="EMBL" id="GBRH01214821">
    <property type="protein sequence ID" value="JAD83074.1"/>
    <property type="molecule type" value="Transcribed_RNA"/>
</dbReference>
<name>A0A0A9D3A1_ARUDO</name>
<dbReference type="AlphaFoldDB" id="A0A0A9D3A1"/>
<sequence>MRCRVAGELSKKHRRALLPALATVKGSKLALLFQVYTNIHPSGKNHRKISWAQKNVKLALFCSLYC</sequence>
<reference evidence="1" key="2">
    <citation type="journal article" date="2015" name="Data Brief">
        <title>Shoot transcriptome of the giant reed, Arundo donax.</title>
        <authorList>
            <person name="Barrero R.A."/>
            <person name="Guerrero F.D."/>
            <person name="Moolhuijzen P."/>
            <person name="Goolsby J.A."/>
            <person name="Tidwell J."/>
            <person name="Bellgard S.E."/>
            <person name="Bellgard M.I."/>
        </authorList>
    </citation>
    <scope>NUCLEOTIDE SEQUENCE</scope>
    <source>
        <tissue evidence="1">Shoot tissue taken approximately 20 cm above the soil surface</tissue>
    </source>
</reference>
<organism evidence="1">
    <name type="scientific">Arundo donax</name>
    <name type="common">Giant reed</name>
    <name type="synonym">Donax arundinaceus</name>
    <dbReference type="NCBI Taxonomy" id="35708"/>
    <lineage>
        <taxon>Eukaryota</taxon>
        <taxon>Viridiplantae</taxon>
        <taxon>Streptophyta</taxon>
        <taxon>Embryophyta</taxon>
        <taxon>Tracheophyta</taxon>
        <taxon>Spermatophyta</taxon>
        <taxon>Magnoliopsida</taxon>
        <taxon>Liliopsida</taxon>
        <taxon>Poales</taxon>
        <taxon>Poaceae</taxon>
        <taxon>PACMAD clade</taxon>
        <taxon>Arundinoideae</taxon>
        <taxon>Arundineae</taxon>
        <taxon>Arundo</taxon>
    </lineage>
</organism>
<proteinExistence type="predicted"/>
<protein>
    <submittedName>
        <fullName evidence="1">Uncharacterized protein</fullName>
    </submittedName>
</protein>
<reference evidence="1" key="1">
    <citation type="submission" date="2014-09" db="EMBL/GenBank/DDBJ databases">
        <authorList>
            <person name="Magalhaes I.L.F."/>
            <person name="Oliveira U."/>
            <person name="Santos F.R."/>
            <person name="Vidigal T.H.D.A."/>
            <person name="Brescovit A.D."/>
            <person name="Santos A.J."/>
        </authorList>
    </citation>
    <scope>NUCLEOTIDE SEQUENCE</scope>
    <source>
        <tissue evidence="1">Shoot tissue taken approximately 20 cm above the soil surface</tissue>
    </source>
</reference>
<evidence type="ECO:0000313" key="1">
    <source>
        <dbReference type="EMBL" id="JAD83074.1"/>
    </source>
</evidence>
<accession>A0A0A9D3A1</accession>